<dbReference type="InterPro" id="IPR006439">
    <property type="entry name" value="HAD-SF_hydro_IA"/>
</dbReference>
<dbReference type="SFLD" id="SFLDS00003">
    <property type="entry name" value="Haloacid_Dehalogenase"/>
    <property type="match status" value="1"/>
</dbReference>
<evidence type="ECO:0000313" key="1">
    <source>
        <dbReference type="EMBL" id="RAJ22616.1"/>
    </source>
</evidence>
<dbReference type="PANTHER" id="PTHR43611">
    <property type="entry name" value="ALPHA-D-GLUCOSE 1-PHOSPHATE PHOSPHATASE"/>
    <property type="match status" value="1"/>
</dbReference>
<dbReference type="Proteomes" id="UP000249754">
    <property type="component" value="Unassembled WGS sequence"/>
</dbReference>
<dbReference type="Gene3D" id="3.40.50.1000">
    <property type="entry name" value="HAD superfamily/HAD-like"/>
    <property type="match status" value="1"/>
</dbReference>
<organism evidence="1 2">
    <name type="scientific">Pedobacter cryoconitis</name>
    <dbReference type="NCBI Taxonomy" id="188932"/>
    <lineage>
        <taxon>Bacteria</taxon>
        <taxon>Pseudomonadati</taxon>
        <taxon>Bacteroidota</taxon>
        <taxon>Sphingobacteriia</taxon>
        <taxon>Sphingobacteriales</taxon>
        <taxon>Sphingobacteriaceae</taxon>
        <taxon>Pedobacter</taxon>
    </lineage>
</organism>
<dbReference type="GO" id="GO:0016787">
    <property type="term" value="F:hydrolase activity"/>
    <property type="evidence" value="ECO:0007669"/>
    <property type="project" value="UniProtKB-KW"/>
</dbReference>
<dbReference type="EMBL" id="QLLR01000037">
    <property type="protein sequence ID" value="RAJ22616.1"/>
    <property type="molecule type" value="Genomic_DNA"/>
</dbReference>
<dbReference type="SFLD" id="SFLDG01129">
    <property type="entry name" value="C1.5:_HAD__Beta-PGM__Phosphata"/>
    <property type="match status" value="1"/>
</dbReference>
<sequence>MINQNYPVKKETHINILFLDIGGVLLSDGWDRNSRRAGAKKFHLDHNDMEERHHLNFETYELGKMSLDEYLDRVVFYKKRNFNPDEFKTFMFRQSQPLPQMIALITSLKKDYGLKIAVISNEGRELNEYRIKKFKLNEFIDFFISSSFVNLRKPDATIFRLALDIAQVTPGESIYIDNQPLFVSIAERFGIKGISHTSLQSTRDQLNEFGLNLIPASHE</sequence>
<dbReference type="AlphaFoldDB" id="A0A327S0I3"/>
<accession>A0A327S0I3</accession>
<dbReference type="InterPro" id="IPR023198">
    <property type="entry name" value="PGP-like_dom2"/>
</dbReference>
<dbReference type="Gene3D" id="1.10.150.240">
    <property type="entry name" value="Putative phosphatase, domain 2"/>
    <property type="match status" value="1"/>
</dbReference>
<proteinExistence type="predicted"/>
<gene>
    <name evidence="1" type="ORF">LY11_04756</name>
</gene>
<dbReference type="Pfam" id="PF00702">
    <property type="entry name" value="Hydrolase"/>
    <property type="match status" value="1"/>
</dbReference>
<dbReference type="SUPFAM" id="SSF56784">
    <property type="entry name" value="HAD-like"/>
    <property type="match status" value="1"/>
</dbReference>
<dbReference type="InterPro" id="IPR036412">
    <property type="entry name" value="HAD-like_sf"/>
</dbReference>
<dbReference type="PANTHER" id="PTHR43611:SF3">
    <property type="entry name" value="FLAVIN MONONUCLEOTIDE HYDROLASE 1, CHLOROPLATIC"/>
    <property type="match status" value="1"/>
</dbReference>
<dbReference type="OrthoDB" id="9797415at2"/>
<name>A0A327S0I3_9SPHI</name>
<evidence type="ECO:0000313" key="2">
    <source>
        <dbReference type="Proteomes" id="UP000249754"/>
    </source>
</evidence>
<comment type="caution">
    <text evidence="1">The sequence shown here is derived from an EMBL/GenBank/DDBJ whole genome shotgun (WGS) entry which is preliminary data.</text>
</comment>
<dbReference type="InterPro" id="IPR023214">
    <property type="entry name" value="HAD_sf"/>
</dbReference>
<keyword evidence="1" id="KW-0378">Hydrolase</keyword>
<protein>
    <submittedName>
        <fullName evidence="1">Putative hydrolase of the HAD superfamily</fullName>
    </submittedName>
</protein>
<reference evidence="1 2" key="1">
    <citation type="submission" date="2018-06" db="EMBL/GenBank/DDBJ databases">
        <title>Genomic Encyclopedia of Archaeal and Bacterial Type Strains, Phase II (KMG-II): from individual species to whole genera.</title>
        <authorList>
            <person name="Goeker M."/>
        </authorList>
    </citation>
    <scope>NUCLEOTIDE SEQUENCE [LARGE SCALE GENOMIC DNA]</scope>
    <source>
        <strain evidence="1 2">DSM 14825</strain>
    </source>
</reference>
<dbReference type="PRINTS" id="PR00413">
    <property type="entry name" value="HADHALOGNASE"/>
</dbReference>